<sequence>MTNFSPLYRLKALLSRGALRFGRRPKIYYLTRFRWGTGSISIGDKLSLQSGVVIDAQSGRIEIGDHVSLNDHAVLLGHGGITIGNDVRIAANVVVASFDHNFDDVSTPIRLQGVTGKPIVIEEDVWIGAGAKILGGSHIGKGCVIGANAVVKGPTIPFGIYVGNPAYLLKMRGEASRPRSSFPFDMKAMRG</sequence>
<organism evidence="1 2">
    <name type="scientific">Rhizobium tubonense</name>
    <dbReference type="NCBI Taxonomy" id="484088"/>
    <lineage>
        <taxon>Bacteria</taxon>
        <taxon>Pseudomonadati</taxon>
        <taxon>Pseudomonadota</taxon>
        <taxon>Alphaproteobacteria</taxon>
        <taxon>Hyphomicrobiales</taxon>
        <taxon>Rhizobiaceae</taxon>
        <taxon>Rhizobium/Agrobacterium group</taxon>
        <taxon>Rhizobium</taxon>
    </lineage>
</organism>
<dbReference type="InterPro" id="IPR001451">
    <property type="entry name" value="Hexapep"/>
</dbReference>
<evidence type="ECO:0000313" key="2">
    <source>
        <dbReference type="Proteomes" id="UP000248925"/>
    </source>
</evidence>
<dbReference type="Pfam" id="PF14602">
    <property type="entry name" value="Hexapep_2"/>
    <property type="match status" value="1"/>
</dbReference>
<dbReference type="EMBL" id="PCDP01000069">
    <property type="protein sequence ID" value="PZM08498.1"/>
    <property type="molecule type" value="Genomic_DNA"/>
</dbReference>
<accession>A0A2W4CAX7</accession>
<keyword evidence="2" id="KW-1185">Reference proteome</keyword>
<dbReference type="PANTHER" id="PTHR23416:SF78">
    <property type="entry name" value="LIPOPOLYSACCHARIDE BIOSYNTHESIS O-ACETYL TRANSFERASE WBBJ-RELATED"/>
    <property type="match status" value="1"/>
</dbReference>
<dbReference type="Proteomes" id="UP000248925">
    <property type="component" value="Unassembled WGS sequence"/>
</dbReference>
<dbReference type="Pfam" id="PF00132">
    <property type="entry name" value="Hexapep"/>
    <property type="match status" value="1"/>
</dbReference>
<gene>
    <name evidence="1" type="ORF">CPY51_28980</name>
</gene>
<proteinExistence type="predicted"/>
<dbReference type="AlphaFoldDB" id="A0A2W4CAX7"/>
<comment type="caution">
    <text evidence="1">The sequence shown here is derived from an EMBL/GenBank/DDBJ whole genome shotgun (WGS) entry which is preliminary data.</text>
</comment>
<protein>
    <submittedName>
        <fullName evidence="1">Acetyltransferase</fullName>
    </submittedName>
</protein>
<dbReference type="OrthoDB" id="9815592at2"/>
<dbReference type="RefSeq" id="WP_111163727.1">
    <property type="nucleotide sequence ID" value="NZ_PCDP01000069.1"/>
</dbReference>
<dbReference type="GO" id="GO:0016740">
    <property type="term" value="F:transferase activity"/>
    <property type="evidence" value="ECO:0007669"/>
    <property type="project" value="UniProtKB-KW"/>
</dbReference>
<name>A0A2W4CAX7_9HYPH</name>
<dbReference type="InterPro" id="IPR051159">
    <property type="entry name" value="Hexapeptide_acetyltransf"/>
</dbReference>
<dbReference type="PANTHER" id="PTHR23416">
    <property type="entry name" value="SIALIC ACID SYNTHASE-RELATED"/>
    <property type="match status" value="1"/>
</dbReference>
<dbReference type="InterPro" id="IPR011004">
    <property type="entry name" value="Trimer_LpxA-like_sf"/>
</dbReference>
<dbReference type="CDD" id="cd04647">
    <property type="entry name" value="LbH_MAT_like"/>
    <property type="match status" value="1"/>
</dbReference>
<keyword evidence="1" id="KW-0808">Transferase</keyword>
<dbReference type="SUPFAM" id="SSF51161">
    <property type="entry name" value="Trimeric LpxA-like enzymes"/>
    <property type="match status" value="1"/>
</dbReference>
<dbReference type="Gene3D" id="2.160.10.10">
    <property type="entry name" value="Hexapeptide repeat proteins"/>
    <property type="match status" value="1"/>
</dbReference>
<reference evidence="1 2" key="1">
    <citation type="journal article" date="2018" name="Sci. Rep.">
        <title>Rhizobium tumorigenes sp. nov., a novel plant tumorigenic bacterium isolated from cane gall tumors on thornless blackberry.</title>
        <authorList>
            <person name="Kuzmanovi N."/>
            <person name="Smalla K."/>
            <person name="Gronow S."/>
            <person name="PuBawska J."/>
        </authorList>
    </citation>
    <scope>NUCLEOTIDE SEQUENCE [LARGE SCALE GENOMIC DNA]</scope>
    <source>
        <strain evidence="1 2">CCBAU 85046</strain>
    </source>
</reference>
<evidence type="ECO:0000313" key="1">
    <source>
        <dbReference type="EMBL" id="PZM08498.1"/>
    </source>
</evidence>